<protein>
    <submittedName>
        <fullName evidence="2">ROK family protein</fullName>
    </submittedName>
</protein>
<evidence type="ECO:0000313" key="2">
    <source>
        <dbReference type="EMBL" id="MFD1673546.1"/>
    </source>
</evidence>
<dbReference type="RefSeq" id="WP_377940982.1">
    <property type="nucleotide sequence ID" value="NZ_JBHUCX010000008.1"/>
</dbReference>
<dbReference type="PANTHER" id="PTHR18964:SF149">
    <property type="entry name" value="BIFUNCTIONAL UDP-N-ACETYLGLUCOSAMINE 2-EPIMERASE_N-ACETYLMANNOSAMINE KINASE"/>
    <property type="match status" value="1"/>
</dbReference>
<organism evidence="2 3">
    <name type="scientific">Alicyclobacillus fodiniaquatilis</name>
    <dbReference type="NCBI Taxonomy" id="1661150"/>
    <lineage>
        <taxon>Bacteria</taxon>
        <taxon>Bacillati</taxon>
        <taxon>Bacillota</taxon>
        <taxon>Bacilli</taxon>
        <taxon>Bacillales</taxon>
        <taxon>Alicyclobacillaceae</taxon>
        <taxon>Alicyclobacillus</taxon>
    </lineage>
</organism>
<dbReference type="PROSITE" id="PS01125">
    <property type="entry name" value="ROK"/>
    <property type="match status" value="1"/>
</dbReference>
<dbReference type="PANTHER" id="PTHR18964">
    <property type="entry name" value="ROK (REPRESSOR, ORF, KINASE) FAMILY"/>
    <property type="match status" value="1"/>
</dbReference>
<dbReference type="Pfam" id="PF00480">
    <property type="entry name" value="ROK"/>
    <property type="match status" value="1"/>
</dbReference>
<dbReference type="EMBL" id="JBHUCX010000008">
    <property type="protein sequence ID" value="MFD1673546.1"/>
    <property type="molecule type" value="Genomic_DNA"/>
</dbReference>
<dbReference type="InterPro" id="IPR049874">
    <property type="entry name" value="ROK_cs"/>
</dbReference>
<proteinExistence type="inferred from homology"/>
<name>A0ABW4JB77_9BACL</name>
<reference evidence="3" key="1">
    <citation type="journal article" date="2019" name="Int. J. Syst. Evol. Microbiol.">
        <title>The Global Catalogue of Microorganisms (GCM) 10K type strain sequencing project: providing services to taxonomists for standard genome sequencing and annotation.</title>
        <authorList>
            <consortium name="The Broad Institute Genomics Platform"/>
            <consortium name="The Broad Institute Genome Sequencing Center for Infectious Disease"/>
            <person name="Wu L."/>
            <person name="Ma J."/>
        </authorList>
    </citation>
    <scope>NUCLEOTIDE SEQUENCE [LARGE SCALE GENOMIC DNA]</scope>
    <source>
        <strain evidence="3">CGMCC 1.12286</strain>
    </source>
</reference>
<keyword evidence="3" id="KW-1185">Reference proteome</keyword>
<comment type="similarity">
    <text evidence="1">Belongs to the ROK (NagC/XylR) family.</text>
</comment>
<gene>
    <name evidence="2" type="ORF">ACFSB2_02310</name>
</gene>
<dbReference type="InterPro" id="IPR000600">
    <property type="entry name" value="ROK"/>
</dbReference>
<evidence type="ECO:0000313" key="3">
    <source>
        <dbReference type="Proteomes" id="UP001597079"/>
    </source>
</evidence>
<sequence length="311" mass="32000">MSDVIALGIDIGGTNVKVALVKADGDVIAQGSVPTAPERGPEIFVKAVADYARQLTRENEIEWATIVGAGVGMAAFLDVERGWVEESVNLHWRDVPIVELLEKALDKPVRIDNDANVAALGEAWLGAGRKAKTSLCITLGTGVGGGIVIDGHIHRGASTMAGEIGHIHVKNQGALCNCGHYGCLETLSSATAIVRAGKEAGLVGADGDLTAKDIFALAGQGNDVAQGVIDDMIYWLAVGLGVAANLLNPNVIVITGGVVNAGEALLKPLREAFAKEALIRVARVCEIVPAELGSEAGVLGAARLALQAVAS</sequence>
<accession>A0ABW4JB77</accession>
<dbReference type="Proteomes" id="UP001597079">
    <property type="component" value="Unassembled WGS sequence"/>
</dbReference>
<evidence type="ECO:0000256" key="1">
    <source>
        <dbReference type="ARBA" id="ARBA00006479"/>
    </source>
</evidence>
<dbReference type="InterPro" id="IPR043129">
    <property type="entry name" value="ATPase_NBD"/>
</dbReference>
<comment type="caution">
    <text evidence="2">The sequence shown here is derived from an EMBL/GenBank/DDBJ whole genome shotgun (WGS) entry which is preliminary data.</text>
</comment>
<dbReference type="Gene3D" id="3.30.420.40">
    <property type="match status" value="2"/>
</dbReference>
<dbReference type="SUPFAM" id="SSF53067">
    <property type="entry name" value="Actin-like ATPase domain"/>
    <property type="match status" value="1"/>
</dbReference>